<dbReference type="InterPro" id="IPR027417">
    <property type="entry name" value="P-loop_NTPase"/>
</dbReference>
<organism evidence="10 11">
    <name type="scientific">Chrysophaeum taylorii</name>
    <dbReference type="NCBI Taxonomy" id="2483200"/>
    <lineage>
        <taxon>Eukaryota</taxon>
        <taxon>Sar</taxon>
        <taxon>Stramenopiles</taxon>
        <taxon>Ochrophyta</taxon>
        <taxon>Pelagophyceae</taxon>
        <taxon>Pelagomonadales</taxon>
        <taxon>Pelagomonadaceae</taxon>
        <taxon>Chrysophaeum</taxon>
    </lineage>
</organism>
<comment type="similarity">
    <text evidence="6">Belongs to the TRAFAC class myosin-kinesin ATPase superfamily. Myosin family.</text>
</comment>
<dbReference type="GO" id="GO:0051015">
    <property type="term" value="F:actin filament binding"/>
    <property type="evidence" value="ECO:0007669"/>
    <property type="project" value="TreeGrafter"/>
</dbReference>
<keyword evidence="5 6" id="KW-0009">Actin-binding</keyword>
<feature type="compositionally biased region" description="Basic and acidic residues" evidence="8">
    <location>
        <begin position="1027"/>
        <end position="1046"/>
    </location>
</feature>
<dbReference type="PRINTS" id="PR00193">
    <property type="entry name" value="MYOSINHEAVY"/>
</dbReference>
<evidence type="ECO:0000256" key="8">
    <source>
        <dbReference type="SAM" id="MobiDB-lite"/>
    </source>
</evidence>
<dbReference type="GO" id="GO:0016020">
    <property type="term" value="C:membrane"/>
    <property type="evidence" value="ECO:0007669"/>
    <property type="project" value="TreeGrafter"/>
</dbReference>
<dbReference type="Pfam" id="PF00063">
    <property type="entry name" value="Myosin_head"/>
    <property type="match status" value="1"/>
</dbReference>
<feature type="compositionally biased region" description="Basic and acidic residues" evidence="8">
    <location>
        <begin position="831"/>
        <end position="847"/>
    </location>
</feature>
<dbReference type="GO" id="GO:0016459">
    <property type="term" value="C:myosin complex"/>
    <property type="evidence" value="ECO:0007669"/>
    <property type="project" value="UniProtKB-KW"/>
</dbReference>
<dbReference type="PANTHER" id="PTHR13140:SF845">
    <property type="entry name" value="MYOSIN-LIKE PROTEIN"/>
    <property type="match status" value="1"/>
</dbReference>
<evidence type="ECO:0000256" key="4">
    <source>
        <dbReference type="ARBA" id="ARBA00023175"/>
    </source>
</evidence>
<feature type="region of interest" description="Disordered" evidence="8">
    <location>
        <begin position="827"/>
        <end position="847"/>
    </location>
</feature>
<feature type="binding site" evidence="6">
    <location>
        <begin position="96"/>
        <end position="103"/>
    </location>
    <ligand>
        <name>ATP</name>
        <dbReference type="ChEBI" id="CHEBI:30616"/>
    </ligand>
</feature>
<feature type="region of interest" description="Disordered" evidence="8">
    <location>
        <begin position="1110"/>
        <end position="1136"/>
    </location>
</feature>
<keyword evidence="1 6" id="KW-0547">Nucleotide-binding</keyword>
<evidence type="ECO:0000313" key="11">
    <source>
        <dbReference type="Proteomes" id="UP001230188"/>
    </source>
</evidence>
<keyword evidence="3 6" id="KW-0518">Myosin</keyword>
<dbReference type="CDD" id="cd00124">
    <property type="entry name" value="MYSc"/>
    <property type="match status" value="1"/>
</dbReference>
<dbReference type="Gene3D" id="1.20.120.720">
    <property type="entry name" value="Myosin VI head, motor domain, U50 subdomain"/>
    <property type="match status" value="1"/>
</dbReference>
<dbReference type="PANTHER" id="PTHR13140">
    <property type="entry name" value="MYOSIN"/>
    <property type="match status" value="1"/>
</dbReference>
<dbReference type="GO" id="GO:0007015">
    <property type="term" value="P:actin filament organization"/>
    <property type="evidence" value="ECO:0007669"/>
    <property type="project" value="TreeGrafter"/>
</dbReference>
<dbReference type="InterPro" id="IPR036961">
    <property type="entry name" value="Kinesin_motor_dom_sf"/>
</dbReference>
<dbReference type="GO" id="GO:0000146">
    <property type="term" value="F:microfilament motor activity"/>
    <property type="evidence" value="ECO:0007669"/>
    <property type="project" value="TreeGrafter"/>
</dbReference>
<comment type="caution">
    <text evidence="10">The sequence shown here is derived from an EMBL/GenBank/DDBJ whole genome shotgun (WGS) entry which is preliminary data.</text>
</comment>
<keyword evidence="11" id="KW-1185">Reference proteome</keyword>
<feature type="compositionally biased region" description="Basic and acidic residues" evidence="8">
    <location>
        <begin position="989"/>
        <end position="1006"/>
    </location>
</feature>
<dbReference type="GO" id="GO:0005524">
    <property type="term" value="F:ATP binding"/>
    <property type="evidence" value="ECO:0007669"/>
    <property type="project" value="UniProtKB-UniRule"/>
</dbReference>
<dbReference type="EMBL" id="JAQMWT010000526">
    <property type="protein sequence ID" value="KAJ8600185.1"/>
    <property type="molecule type" value="Genomic_DNA"/>
</dbReference>
<evidence type="ECO:0000256" key="5">
    <source>
        <dbReference type="ARBA" id="ARBA00023203"/>
    </source>
</evidence>
<evidence type="ECO:0000259" key="9">
    <source>
        <dbReference type="PROSITE" id="PS51456"/>
    </source>
</evidence>
<feature type="region of interest" description="Disordered" evidence="8">
    <location>
        <begin position="989"/>
        <end position="1081"/>
    </location>
</feature>
<dbReference type="Gene3D" id="3.20.90.10">
    <property type="entry name" value="Tubby Protein, Chain A"/>
    <property type="match status" value="1"/>
</dbReference>
<protein>
    <recommendedName>
        <fullName evidence="9">Myosin motor domain-containing protein</fullName>
    </recommendedName>
</protein>
<keyword evidence="7" id="KW-0175">Coiled coil</keyword>
<evidence type="ECO:0000256" key="1">
    <source>
        <dbReference type="ARBA" id="ARBA00022741"/>
    </source>
</evidence>
<dbReference type="SUPFAM" id="SSF52540">
    <property type="entry name" value="P-loop containing nucleoside triphosphate hydrolases"/>
    <property type="match status" value="1"/>
</dbReference>
<evidence type="ECO:0000313" key="10">
    <source>
        <dbReference type="EMBL" id="KAJ8600185.1"/>
    </source>
</evidence>
<evidence type="ECO:0000256" key="2">
    <source>
        <dbReference type="ARBA" id="ARBA00022840"/>
    </source>
</evidence>
<dbReference type="Gene3D" id="1.20.5.4820">
    <property type="match status" value="1"/>
</dbReference>
<evidence type="ECO:0000256" key="6">
    <source>
        <dbReference type="PROSITE-ProRule" id="PRU00782"/>
    </source>
</evidence>
<dbReference type="Gene3D" id="3.40.850.10">
    <property type="entry name" value="Kinesin motor domain"/>
    <property type="match status" value="1"/>
</dbReference>
<dbReference type="Pfam" id="PF01167">
    <property type="entry name" value="Tub"/>
    <property type="match status" value="1"/>
</dbReference>
<dbReference type="InterPro" id="IPR000007">
    <property type="entry name" value="Tubby_C"/>
</dbReference>
<proteinExistence type="inferred from homology"/>
<feature type="region of interest" description="Actin-binding" evidence="6">
    <location>
        <begin position="601"/>
        <end position="623"/>
    </location>
</feature>
<evidence type="ECO:0000256" key="3">
    <source>
        <dbReference type="ARBA" id="ARBA00023123"/>
    </source>
</evidence>
<dbReference type="SMART" id="SM00242">
    <property type="entry name" value="MYSc"/>
    <property type="match status" value="1"/>
</dbReference>
<dbReference type="SUPFAM" id="SSF54518">
    <property type="entry name" value="Tubby C-terminal domain-like"/>
    <property type="match status" value="1"/>
</dbReference>
<evidence type="ECO:0000256" key="7">
    <source>
        <dbReference type="SAM" id="Coils"/>
    </source>
</evidence>
<reference evidence="10" key="1">
    <citation type="submission" date="2023-01" db="EMBL/GenBank/DDBJ databases">
        <title>Metagenome sequencing of chrysophaentin producing Chrysophaeum taylorii.</title>
        <authorList>
            <person name="Davison J."/>
            <person name="Bewley C."/>
        </authorList>
    </citation>
    <scope>NUCLEOTIDE SEQUENCE</scope>
    <source>
        <strain evidence="10">NIES-1699</strain>
    </source>
</reference>
<sequence length="1363" mass="148531">MKDVGVPDMTSLEHLDETSMLENLEKRLLEAQQPYTYVSTVLVAVNPLREIVGPKMESFFNAPFDPKVPHPDALAELAYQRLQGGRAPDQSIVVSGESGAGKTETAKVVIQYLTERAARASASRNGQRGNSMKDLASRIVAISPVLEAFGNASTHRNPNSSRFGRFVKLMFDSGGKRLTGGELETYLLEKSRVVRQNAGERNFHAMHMALDHRPAAALKPSKKLLLDSSHQYRCMPKVACVVHAHGSVHKSVPVLDQVTKSLDAIRFDAERCEAAWRTLGAIVALADVEVLATEDPTSKEMVSKIEVADALQRVATLLDADVESLRTTLTKRIVNTRDGAIPVPRDLSDSNTARDAACRFIYGRLFDALVAQCNKALVDDHDKKGARDDEPPPVYRFIGILDIFGFEILEHNGLETLLINFANEALQQMFCDAVFKAELKLYEDEGILSEEAKQVKPPNSKPTLDLLIGKTPPGVLKMLDAQCAMGARVGRDVAFLNHVHKEHSKHPSFPTTSKLQVRECFRIRHYAGDVSYTVIKPSVDGWVVTNIDAVPDGLYDAIGSSKDEFVASLATHLPMGEISPNNKRASGARLKTVASRFTSSMTALSLTLTATDCGFVRCVKPTPKMVPGVFDRRYVADQLRALGIVAATEVLRVGLPHRIEYAALFATLPSSARAVLDGEKPDIVVACTLSAFEVPASDYRLGKTRIFFPASALRRINDLLLFDAEAEPEKAALVAKRLVEAKKAAEAARQYVDKAVKDAERAKQATNRALETLAAVDTEDEDDEDDVDEDTAVAVAGARRDAERANEVARAATGAAEEATTAVAKVASPAEAHEHANVAKDKAARSKEQAAMAKAAYDKATRHGEAVAMGSRALRSTREAARSAESALRHAKEALDEVHAAARRLSLPELKAALQKTTKCADDAEAKAAEAEAQSKGVTHAASDVNPSALMMKAVAEAQKSRRIAEKEAEGARGAAELTKSCVADQLEREKKAKQAEDERRKEAAKRAAAAPPLPPSRPTAEDRDEEADRLPPLDEHQREAKDKLKGRLSGYMNRRPLSSDLGRDDDTPTRPTSTSITMNPQLHPKRVLGHLRHFKRWFALETVAESEESTVQTLGARSPSELSLPPSPPHHHHNSLRDMLYRGLYLTPVDADPNDQRLSLLHCVVKRKKGVTSHIFELFLSSDPDTMILSARRASPSSQTYHLYDESGPKKLVARIKDYSLTATSSGELAIFGHQRALRGGAPREIGVVLAPVPDPSVDDPPPRPEALRTVLTSGSDEIEGGNHVFVQRDPSKRDGKYSLDFRGRGKVASVKNFQLVAVGSQGRDDPVLQFCKVSANRFHLDFAPPFSPLGAFALAVSTCLT</sequence>
<dbReference type="PROSITE" id="PS51456">
    <property type="entry name" value="MYOSIN_MOTOR"/>
    <property type="match status" value="1"/>
</dbReference>
<dbReference type="GO" id="GO:0005737">
    <property type="term" value="C:cytoplasm"/>
    <property type="evidence" value="ECO:0007669"/>
    <property type="project" value="TreeGrafter"/>
</dbReference>
<keyword evidence="2 6" id="KW-0067">ATP-binding</keyword>
<dbReference type="Gene3D" id="1.20.58.530">
    <property type="match status" value="1"/>
</dbReference>
<feature type="coiled-coil region" evidence="7">
    <location>
        <begin position="874"/>
        <end position="941"/>
    </location>
</feature>
<name>A0AAD7U8I0_9STRA</name>
<dbReference type="InterPro" id="IPR001609">
    <property type="entry name" value="Myosin_head_motor_dom-like"/>
</dbReference>
<accession>A0AAD7U8I0</accession>
<keyword evidence="4 6" id="KW-0505">Motor protein</keyword>
<feature type="domain" description="Myosin motor" evidence="9">
    <location>
        <begin position="4"/>
        <end position="721"/>
    </location>
</feature>
<dbReference type="Gene3D" id="1.10.10.820">
    <property type="match status" value="1"/>
</dbReference>
<dbReference type="Proteomes" id="UP001230188">
    <property type="component" value="Unassembled WGS sequence"/>
</dbReference>
<gene>
    <name evidence="10" type="ORF">CTAYLR_001965</name>
</gene>
<dbReference type="InterPro" id="IPR025659">
    <property type="entry name" value="Tubby-like_C"/>
</dbReference>